<gene>
    <name evidence="2" type="ORF">S101395_00265</name>
</gene>
<dbReference type="RefSeq" id="WP_006639599.1">
    <property type="nucleotide sequence ID" value="NZ_BORD01000001.1"/>
</dbReference>
<organism evidence="2 3">
    <name type="scientific">Bacillus sonorensis</name>
    <dbReference type="NCBI Taxonomy" id="119858"/>
    <lineage>
        <taxon>Bacteria</taxon>
        <taxon>Bacillati</taxon>
        <taxon>Bacillota</taxon>
        <taxon>Bacilli</taxon>
        <taxon>Bacillales</taxon>
        <taxon>Bacillaceae</taxon>
        <taxon>Bacillus</taxon>
    </lineage>
</organism>
<dbReference type="Proteomes" id="UP000196877">
    <property type="component" value="Chromosome"/>
</dbReference>
<evidence type="ECO:0000313" key="2">
    <source>
        <dbReference type="EMBL" id="ASB86820.1"/>
    </source>
</evidence>
<dbReference type="Gene3D" id="3.30.200.20">
    <property type="entry name" value="Phosphorylase Kinase, domain 1"/>
    <property type="match status" value="1"/>
</dbReference>
<dbReference type="InterPro" id="IPR016477">
    <property type="entry name" value="Fructo-/Ketosamine-3-kinase"/>
</dbReference>
<name>A0ABM6LBY6_9BACI</name>
<comment type="similarity">
    <text evidence="1">Belongs to the fructosamine kinase family.</text>
</comment>
<dbReference type="GO" id="GO:0016740">
    <property type="term" value="F:transferase activity"/>
    <property type="evidence" value="ECO:0007669"/>
    <property type="project" value="UniProtKB-KW"/>
</dbReference>
<keyword evidence="3" id="KW-1185">Reference proteome</keyword>
<evidence type="ECO:0000256" key="1">
    <source>
        <dbReference type="PIRNR" id="PIRNR006221"/>
    </source>
</evidence>
<dbReference type="Pfam" id="PF03881">
    <property type="entry name" value="Fructosamin_kin"/>
    <property type="match status" value="1"/>
</dbReference>
<dbReference type="EC" id="2.7.1.-" evidence="2"/>
<sequence>MDLQKIIDQAVESSTGNLAVRRIKEVGGGDINRSFLVETDETRLFIKVNHGVPADFFEKEAMGLAELKQTNAVKVPEVLAYNGKSDAGRFLVLSYIKSTLSFQAEEKLGVQLAGMHRTKKPYYGLAHNNYIGTFQQENGRYDSWNTYYREKRLLTQIKLACEKGFLNERQAEKHIRLAESIGRWLPDNPRSSVLHGDLWGGNWMTGGDGSPYLIDPAVLYGDCQMDLAMTALFGGFTERFYRAYEEASGEALNRDIWPLYQLFYVYMHLNSFGESYLAHTERIVKQYIG</sequence>
<dbReference type="GeneID" id="92855692"/>
<dbReference type="PANTHER" id="PTHR12149:SF8">
    <property type="entry name" value="PROTEIN-RIBULOSAMINE 3-KINASE"/>
    <property type="match status" value="1"/>
</dbReference>
<evidence type="ECO:0000313" key="3">
    <source>
        <dbReference type="Proteomes" id="UP000196877"/>
    </source>
</evidence>
<protein>
    <submittedName>
        <fullName evidence="2">Protein-ribulosamine 3-kinase, chloroplastic</fullName>
        <ecNumber evidence="2">2.7.1.-</ecNumber>
    </submittedName>
</protein>
<accession>A0ABM6LBY6</accession>
<dbReference type="PANTHER" id="PTHR12149">
    <property type="entry name" value="FRUCTOSAMINE 3 KINASE-RELATED PROTEIN"/>
    <property type="match status" value="1"/>
</dbReference>
<dbReference type="InterPro" id="IPR011009">
    <property type="entry name" value="Kinase-like_dom_sf"/>
</dbReference>
<reference evidence="2 3" key="1">
    <citation type="submission" date="2017-06" db="EMBL/GenBank/DDBJ databases">
        <title>Genome sequence of Bacillus sonorensis strain SRCM101395.</title>
        <authorList>
            <person name="Cho S.H."/>
        </authorList>
    </citation>
    <scope>NUCLEOTIDE SEQUENCE [LARGE SCALE GENOMIC DNA]</scope>
    <source>
        <strain evidence="2 3">SRCM101395</strain>
    </source>
</reference>
<dbReference type="SUPFAM" id="SSF56112">
    <property type="entry name" value="Protein kinase-like (PK-like)"/>
    <property type="match status" value="1"/>
</dbReference>
<dbReference type="EMBL" id="CP021920">
    <property type="protein sequence ID" value="ASB86820.1"/>
    <property type="molecule type" value="Genomic_DNA"/>
</dbReference>
<dbReference type="PIRSF" id="PIRSF006221">
    <property type="entry name" value="Ketosamine-3-kinase"/>
    <property type="match status" value="1"/>
</dbReference>
<keyword evidence="1" id="KW-0418">Kinase</keyword>
<proteinExistence type="inferred from homology"/>
<keyword evidence="1 2" id="KW-0808">Transferase</keyword>
<dbReference type="Gene3D" id="3.90.1200.10">
    <property type="match status" value="1"/>
</dbReference>